<proteinExistence type="predicted"/>
<dbReference type="Proteomes" id="UP001497623">
    <property type="component" value="Unassembled WGS sequence"/>
</dbReference>
<accession>A0AAV2SA95</accession>
<sequence length="283" mass="32122">MKLVQLTPRGFGYQDLIRAAGNTRMEKHNLKTVKQSCVGSGEIARLRYQRVEESLSYPVSTSFQLMGAPLSIIGPRMFMSLGDADVWLPFIVLHIEIMHASMQIICGLLLDLFMSLLIRKSGLYGIPVRESQVHPLAAKKWLSQYLYAHRNIFLMNDLLIEIGWLEKECIYEPLWQSLRCIQSLLLRVLSLTYRAHSVALMSSGIIVSYLFDSNDSISFLQYGIVYWWVNRSGKSLVISVTNVICNKGGPFDLMNGRVMCAASSELAKEVAKNLKQYECLRDD</sequence>
<feature type="non-terminal residue" evidence="1">
    <location>
        <position position="283"/>
    </location>
</feature>
<comment type="caution">
    <text evidence="1">The sequence shown here is derived from an EMBL/GenBank/DDBJ whole genome shotgun (WGS) entry which is preliminary data.</text>
</comment>
<dbReference type="EMBL" id="CAXKWB010056276">
    <property type="protein sequence ID" value="CAL4178072.1"/>
    <property type="molecule type" value="Genomic_DNA"/>
</dbReference>
<reference evidence="1 2" key="1">
    <citation type="submission" date="2024-05" db="EMBL/GenBank/DDBJ databases">
        <authorList>
            <person name="Wallberg A."/>
        </authorList>
    </citation>
    <scope>NUCLEOTIDE SEQUENCE [LARGE SCALE GENOMIC DNA]</scope>
</reference>
<protein>
    <submittedName>
        <fullName evidence="1">Uncharacterized protein</fullName>
    </submittedName>
</protein>
<gene>
    <name evidence="1" type="ORF">MNOR_LOCUS34982</name>
</gene>
<dbReference type="AlphaFoldDB" id="A0AAV2SA95"/>
<evidence type="ECO:0000313" key="1">
    <source>
        <dbReference type="EMBL" id="CAL4178072.1"/>
    </source>
</evidence>
<name>A0AAV2SA95_MEGNR</name>
<evidence type="ECO:0000313" key="2">
    <source>
        <dbReference type="Proteomes" id="UP001497623"/>
    </source>
</evidence>
<organism evidence="1 2">
    <name type="scientific">Meganyctiphanes norvegica</name>
    <name type="common">Northern krill</name>
    <name type="synonym">Thysanopoda norvegica</name>
    <dbReference type="NCBI Taxonomy" id="48144"/>
    <lineage>
        <taxon>Eukaryota</taxon>
        <taxon>Metazoa</taxon>
        <taxon>Ecdysozoa</taxon>
        <taxon>Arthropoda</taxon>
        <taxon>Crustacea</taxon>
        <taxon>Multicrustacea</taxon>
        <taxon>Malacostraca</taxon>
        <taxon>Eumalacostraca</taxon>
        <taxon>Eucarida</taxon>
        <taxon>Euphausiacea</taxon>
        <taxon>Euphausiidae</taxon>
        <taxon>Meganyctiphanes</taxon>
    </lineage>
</organism>
<keyword evidence="2" id="KW-1185">Reference proteome</keyword>